<organism evidence="2">
    <name type="scientific">marine metagenome</name>
    <dbReference type="NCBI Taxonomy" id="408172"/>
    <lineage>
        <taxon>unclassified sequences</taxon>
        <taxon>metagenomes</taxon>
        <taxon>ecological metagenomes</taxon>
    </lineage>
</organism>
<dbReference type="EMBL" id="UINC01023164">
    <property type="protein sequence ID" value="SVA94279.1"/>
    <property type="molecule type" value="Genomic_DNA"/>
</dbReference>
<evidence type="ECO:0000256" key="1">
    <source>
        <dbReference type="SAM" id="Phobius"/>
    </source>
</evidence>
<feature type="non-terminal residue" evidence="2">
    <location>
        <position position="90"/>
    </location>
</feature>
<reference evidence="2" key="1">
    <citation type="submission" date="2018-05" db="EMBL/GenBank/DDBJ databases">
        <authorList>
            <person name="Lanie J.A."/>
            <person name="Ng W.-L."/>
            <person name="Kazmierczak K.M."/>
            <person name="Andrzejewski T.M."/>
            <person name="Davidsen T.M."/>
            <person name="Wayne K.J."/>
            <person name="Tettelin H."/>
            <person name="Glass J.I."/>
            <person name="Rusch D."/>
            <person name="Podicherti R."/>
            <person name="Tsui H.-C.T."/>
            <person name="Winkler M.E."/>
        </authorList>
    </citation>
    <scope>NUCLEOTIDE SEQUENCE</scope>
</reference>
<evidence type="ECO:0008006" key="3">
    <source>
        <dbReference type="Google" id="ProtNLM"/>
    </source>
</evidence>
<protein>
    <recommendedName>
        <fullName evidence="3">Polysaccharide biosynthesis protein C-terminal domain-containing protein</fullName>
    </recommendedName>
</protein>
<proteinExistence type="predicted"/>
<name>A0A381ZYR3_9ZZZZ</name>
<keyword evidence="1" id="KW-1133">Transmembrane helix</keyword>
<dbReference type="AlphaFoldDB" id="A0A381ZYR3"/>
<sequence length="90" mass="9854">MIRHSITWYFLGRVLSTGSRILLLPVYTRFLDPAELGTAMVVLAVGGVISLIVAPGMETVFLRWSYRKESQGNGRDSTLFIAHAVMLGAG</sequence>
<accession>A0A381ZYR3</accession>
<feature type="transmembrane region" description="Helical" evidence="1">
    <location>
        <begin position="39"/>
        <end position="62"/>
    </location>
</feature>
<keyword evidence="1" id="KW-0472">Membrane</keyword>
<gene>
    <name evidence="2" type="ORF">METZ01_LOCUS147133</name>
</gene>
<keyword evidence="1" id="KW-0812">Transmembrane</keyword>
<feature type="transmembrane region" description="Helical" evidence="1">
    <location>
        <begin position="7"/>
        <end position="27"/>
    </location>
</feature>
<evidence type="ECO:0000313" key="2">
    <source>
        <dbReference type="EMBL" id="SVA94279.1"/>
    </source>
</evidence>